<gene>
    <name evidence="1" type="ORF">H6F99_13630</name>
</gene>
<comment type="caution">
    <text evidence="1">The sequence shown here is derived from an EMBL/GenBank/DDBJ whole genome shotgun (WGS) entry which is preliminary data.</text>
</comment>
<dbReference type="RefSeq" id="WP_027400764.1">
    <property type="nucleotide sequence ID" value="NZ_JACJQT010000033.1"/>
</dbReference>
<dbReference type="Proteomes" id="UP000606721">
    <property type="component" value="Unassembled WGS sequence"/>
</dbReference>
<name>A0ABR8BWI6_APHFL</name>
<organism evidence="1 2">
    <name type="scientific">Aphanizomenon flos-aquae FACHB-1040</name>
    <dbReference type="NCBI Taxonomy" id="2692887"/>
    <lineage>
        <taxon>Bacteria</taxon>
        <taxon>Bacillati</taxon>
        <taxon>Cyanobacteriota</taxon>
        <taxon>Cyanophyceae</taxon>
        <taxon>Nostocales</taxon>
        <taxon>Aphanizomenonaceae</taxon>
        <taxon>Aphanizomenon</taxon>
    </lineage>
</organism>
<proteinExistence type="predicted"/>
<dbReference type="EMBL" id="JACJQT010000033">
    <property type="protein sequence ID" value="MBD2279298.1"/>
    <property type="molecule type" value="Genomic_DNA"/>
</dbReference>
<evidence type="ECO:0000313" key="2">
    <source>
        <dbReference type="Proteomes" id="UP000606721"/>
    </source>
</evidence>
<accession>A0ABR8BWI6</accession>
<reference evidence="1 2" key="1">
    <citation type="journal article" date="2020" name="ISME J.">
        <title>Comparative genomics reveals insights into cyanobacterial evolution and habitat adaptation.</title>
        <authorList>
            <person name="Chen M.Y."/>
            <person name="Teng W.K."/>
            <person name="Zhao L."/>
            <person name="Hu C.X."/>
            <person name="Zhou Y.K."/>
            <person name="Han B.P."/>
            <person name="Song L.R."/>
            <person name="Shu W.S."/>
        </authorList>
    </citation>
    <scope>NUCLEOTIDE SEQUENCE [LARGE SCALE GENOMIC DNA]</scope>
    <source>
        <strain evidence="1 2">FACHB-1040</strain>
    </source>
</reference>
<evidence type="ECO:0000313" key="1">
    <source>
        <dbReference type="EMBL" id="MBD2279298.1"/>
    </source>
</evidence>
<keyword evidence="2" id="KW-1185">Reference proteome</keyword>
<protein>
    <submittedName>
        <fullName evidence="1">Uncharacterized protein</fullName>
    </submittedName>
</protein>
<sequence>MSQVFNRLSSIEQQIVLALSKFNQPASREDIKQNLDLSSMQLINGLQSLKQRYLLKTVVQEKVLFNLSAVFKEYLQMR</sequence>